<dbReference type="InterPro" id="IPR014721">
    <property type="entry name" value="Ribsml_uS5_D2-typ_fold_subgr"/>
</dbReference>
<evidence type="ECO:0000256" key="4">
    <source>
        <dbReference type="SAM" id="MobiDB-lite"/>
    </source>
</evidence>
<dbReference type="GO" id="GO:0030983">
    <property type="term" value="F:mismatched DNA binding"/>
    <property type="evidence" value="ECO:0007669"/>
    <property type="project" value="InterPro"/>
</dbReference>
<dbReference type="SMART" id="SM01340">
    <property type="entry name" value="DNA_mis_repair"/>
    <property type="match status" value="1"/>
</dbReference>
<dbReference type="AlphaFoldDB" id="A0A6A6NXJ5"/>
<feature type="compositionally biased region" description="Basic and acidic residues" evidence="4">
    <location>
        <begin position="502"/>
        <end position="515"/>
    </location>
</feature>
<dbReference type="FunFam" id="3.30.565.10:FF:000014">
    <property type="entry name" value="Mismatch repair endonuclease pms1, putative"/>
    <property type="match status" value="1"/>
</dbReference>
<evidence type="ECO:0000256" key="1">
    <source>
        <dbReference type="ARBA" id="ARBA00006082"/>
    </source>
</evidence>
<dbReference type="SUPFAM" id="SSF54211">
    <property type="entry name" value="Ribosomal protein S5 domain 2-like"/>
    <property type="match status" value="1"/>
</dbReference>
<dbReference type="Pfam" id="PF13589">
    <property type="entry name" value="HATPase_c_3"/>
    <property type="match status" value="1"/>
</dbReference>
<protein>
    <recommendedName>
        <fullName evidence="3">DNA mismatch repair protein PMS1</fullName>
    </recommendedName>
</protein>
<dbReference type="FunFam" id="3.30.1370.100:FF:000001">
    <property type="entry name" value="Mismatch repair endonuclease pms1, putative"/>
    <property type="match status" value="1"/>
</dbReference>
<evidence type="ECO:0000256" key="3">
    <source>
        <dbReference type="ARBA" id="ARBA00070941"/>
    </source>
</evidence>
<sequence>MATIRAIEGRSVHQIQSGQVIVDLCSVVKELVENSLDAGATAIDVRFKNHGLEAIEVQDNGAGIAPEDYETIALKHYTSKLKTYDDLSTLSTFGFRGEALSSLCALSDFYITTARVVDGPRGAKLEFESSGKLKSTSMTASPKGTTVVVERIFKNLPVRRRELEKNIKREYGKVIGILQAYACISSGVKLSASNQMPKGKKTVVFSTRANPTTKENIINVYGAKAALGLLALDLKLEMQPSGLPLHLSSLPKSDGDNASRQVRIVGHVSRPVVGEGRQAADRQMFFVNSRPCALPQVAKAFNEVYKSYNITQSPFVFADFKIDTNSYDVNVSPDKRTIMLHDQAALLESLKSGLIDLFESHNQTIPQSQLTNRKLPSFQPVSTLVRLSSTPQRFSEDSRGKYDPDDGDAAGQDQAENAAQEESLFVSDGEEPSNSARISASNTNAQPEPRTSSGTQRRDLDLEEQPTLEILEDEGLSCDQQSQSESDDKVSKPTTGYDTQDPENRADGIRWKTRDGISVPEVSSDSISDEESIPRMTAKQKRQTQSSIMNAFDRMRPRQRPAETATITIGDTTRSMIIGSQESKRRRLNSSSYSKAGRRPGSAQFSSSLDMFRLQGIRSTKGHHNASDDGSDTQDADMPVSDPGRGDESAMEQLAIPEGRHEAAENEDDASDDESSGSTSPASVVQNESSSDERIDEEEMKKREEAHVAQMVAEAEELAARPPADNEKRATKVLKARKRKEETLNLVLILDTCADDISRNLSTWHDTLEVDEREAQDDRALQAEVDHDDSPEERLSLTVLKSDFAAMKVVGQFNLGFILAIRPRRPDAGHPTGKTTPLQSDELFIIDQHASDEKYNFERLQAETVVQNQRMVHPQTLELTAVEEEIVLSHSDALAKNGFVIECDTSGASPVGRRCRLVSLPMSREVVFGLPDLEELIALLAERSGAEVPRPSKVRRMFAMRACRSSIMIGKNLTAKQMERVVKHMGEIDKPWNCPHGRPTMRHLYRLGGWTRWREGDGVAGVDEEHVRHTDWIGYMRSQRA</sequence>
<accession>A0A6A6NXJ5</accession>
<dbReference type="Pfam" id="PF01119">
    <property type="entry name" value="DNA_mis_repair"/>
    <property type="match status" value="1"/>
</dbReference>
<keyword evidence="2" id="KW-0227">DNA damage</keyword>
<dbReference type="Gene3D" id="3.30.1370.100">
    <property type="entry name" value="MutL, C-terminal domain, regulatory subdomain"/>
    <property type="match status" value="1"/>
</dbReference>
<proteinExistence type="inferred from homology"/>
<feature type="compositionally biased region" description="Basic and acidic residues" evidence="4">
    <location>
        <begin position="394"/>
        <end position="404"/>
    </location>
</feature>
<feature type="domain" description="MutL C-terminal dimerisation" evidence="5">
    <location>
        <begin position="809"/>
        <end position="973"/>
    </location>
</feature>
<keyword evidence="8" id="KW-1185">Reference proteome</keyword>
<feature type="domain" description="DNA mismatch repair protein S5" evidence="6">
    <location>
        <begin position="217"/>
        <end position="359"/>
    </location>
</feature>
<comment type="similarity">
    <text evidence="1">Belongs to the DNA mismatch repair MutL/HexB family.</text>
</comment>
<dbReference type="Gene3D" id="3.30.230.10">
    <property type="match status" value="1"/>
</dbReference>
<feature type="compositionally biased region" description="Polar residues" evidence="4">
    <location>
        <begin position="565"/>
        <end position="581"/>
    </location>
</feature>
<organism evidence="7 8">
    <name type="scientific">Lineolata rhizophorae</name>
    <dbReference type="NCBI Taxonomy" id="578093"/>
    <lineage>
        <taxon>Eukaryota</taxon>
        <taxon>Fungi</taxon>
        <taxon>Dikarya</taxon>
        <taxon>Ascomycota</taxon>
        <taxon>Pezizomycotina</taxon>
        <taxon>Dothideomycetes</taxon>
        <taxon>Dothideomycetes incertae sedis</taxon>
        <taxon>Lineolatales</taxon>
        <taxon>Lineolataceae</taxon>
        <taxon>Lineolata</taxon>
    </lineage>
</organism>
<evidence type="ECO:0000259" key="5">
    <source>
        <dbReference type="SMART" id="SM00853"/>
    </source>
</evidence>
<dbReference type="CDD" id="cd03484">
    <property type="entry name" value="MutL_Trans_hPMS_2_like"/>
    <property type="match status" value="1"/>
</dbReference>
<dbReference type="InterPro" id="IPR013507">
    <property type="entry name" value="DNA_mismatch_S5_2-like"/>
</dbReference>
<dbReference type="InterPro" id="IPR014790">
    <property type="entry name" value="MutL_C"/>
</dbReference>
<dbReference type="PANTHER" id="PTHR10073">
    <property type="entry name" value="DNA MISMATCH REPAIR PROTEIN MLH, PMS, MUTL"/>
    <property type="match status" value="1"/>
</dbReference>
<dbReference type="GO" id="GO:0000710">
    <property type="term" value="P:meiotic mismatch repair"/>
    <property type="evidence" value="ECO:0007669"/>
    <property type="project" value="UniProtKB-ARBA"/>
</dbReference>
<dbReference type="CDD" id="cd16926">
    <property type="entry name" value="HATPase_MutL-MLH-PMS-like"/>
    <property type="match status" value="1"/>
</dbReference>
<dbReference type="SUPFAM" id="SSF118116">
    <property type="entry name" value="DNA mismatch repair protein MutL"/>
    <property type="match status" value="1"/>
</dbReference>
<feature type="region of interest" description="Disordered" evidence="4">
    <location>
        <begin position="386"/>
        <end position="705"/>
    </location>
</feature>
<evidence type="ECO:0000313" key="7">
    <source>
        <dbReference type="EMBL" id="KAF2456244.1"/>
    </source>
</evidence>
<dbReference type="Gene3D" id="3.30.1540.20">
    <property type="entry name" value="MutL, C-terminal domain, dimerisation subdomain"/>
    <property type="match status" value="1"/>
</dbReference>
<dbReference type="SUPFAM" id="SSF55874">
    <property type="entry name" value="ATPase domain of HSP90 chaperone/DNA topoisomerase II/histidine kinase"/>
    <property type="match status" value="1"/>
</dbReference>
<dbReference type="InterPro" id="IPR002099">
    <property type="entry name" value="MutL/Mlh/PMS"/>
</dbReference>
<evidence type="ECO:0000256" key="2">
    <source>
        <dbReference type="ARBA" id="ARBA00022763"/>
    </source>
</evidence>
<feature type="compositionally biased region" description="Low complexity" evidence="4">
    <location>
        <begin position="517"/>
        <end position="526"/>
    </location>
</feature>
<feature type="compositionally biased region" description="Acidic residues" evidence="4">
    <location>
        <begin position="665"/>
        <end position="675"/>
    </location>
</feature>
<dbReference type="FunFam" id="3.30.230.10:FF:000120">
    <property type="entry name" value="Mismatch repair endonuclease PMS2"/>
    <property type="match status" value="1"/>
</dbReference>
<dbReference type="GO" id="GO:0005524">
    <property type="term" value="F:ATP binding"/>
    <property type="evidence" value="ECO:0007669"/>
    <property type="project" value="InterPro"/>
</dbReference>
<dbReference type="Pfam" id="PF08676">
    <property type="entry name" value="MutL_C"/>
    <property type="match status" value="1"/>
</dbReference>
<dbReference type="InterPro" id="IPR038973">
    <property type="entry name" value="MutL/Mlh/Pms-like"/>
</dbReference>
<dbReference type="InterPro" id="IPR042121">
    <property type="entry name" value="MutL_C_regsub"/>
</dbReference>
<dbReference type="Proteomes" id="UP000799766">
    <property type="component" value="Unassembled WGS sequence"/>
</dbReference>
<dbReference type="OrthoDB" id="10263226at2759"/>
<dbReference type="PANTHER" id="PTHR10073:SF52">
    <property type="entry name" value="MISMATCH REPAIR ENDONUCLEASE PMS2"/>
    <property type="match status" value="1"/>
</dbReference>
<dbReference type="EMBL" id="MU001684">
    <property type="protein sequence ID" value="KAF2456244.1"/>
    <property type="molecule type" value="Genomic_DNA"/>
</dbReference>
<evidence type="ECO:0000259" key="6">
    <source>
        <dbReference type="SMART" id="SM01340"/>
    </source>
</evidence>
<dbReference type="GO" id="GO:0140664">
    <property type="term" value="F:ATP-dependent DNA damage sensor activity"/>
    <property type="evidence" value="ECO:0007669"/>
    <property type="project" value="InterPro"/>
</dbReference>
<evidence type="ECO:0000313" key="8">
    <source>
        <dbReference type="Proteomes" id="UP000799766"/>
    </source>
</evidence>
<dbReference type="Gene3D" id="3.30.565.10">
    <property type="entry name" value="Histidine kinase-like ATPase, C-terminal domain"/>
    <property type="match status" value="1"/>
</dbReference>
<feature type="compositionally biased region" description="Acidic residues" evidence="4">
    <location>
        <begin position="461"/>
        <end position="476"/>
    </location>
</feature>
<dbReference type="InterPro" id="IPR037198">
    <property type="entry name" value="MutL_C_sf"/>
</dbReference>
<dbReference type="InterPro" id="IPR014762">
    <property type="entry name" value="DNA_mismatch_repair_CS"/>
</dbReference>
<dbReference type="InterPro" id="IPR036890">
    <property type="entry name" value="HATPase_C_sf"/>
</dbReference>
<dbReference type="InterPro" id="IPR042120">
    <property type="entry name" value="MutL_C_dimsub"/>
</dbReference>
<reference evidence="7" key="1">
    <citation type="journal article" date="2020" name="Stud. Mycol.">
        <title>101 Dothideomycetes genomes: a test case for predicting lifestyles and emergence of pathogens.</title>
        <authorList>
            <person name="Haridas S."/>
            <person name="Albert R."/>
            <person name="Binder M."/>
            <person name="Bloem J."/>
            <person name="Labutti K."/>
            <person name="Salamov A."/>
            <person name="Andreopoulos B."/>
            <person name="Baker S."/>
            <person name="Barry K."/>
            <person name="Bills G."/>
            <person name="Bluhm B."/>
            <person name="Cannon C."/>
            <person name="Castanera R."/>
            <person name="Culley D."/>
            <person name="Daum C."/>
            <person name="Ezra D."/>
            <person name="Gonzalez J."/>
            <person name="Henrissat B."/>
            <person name="Kuo A."/>
            <person name="Liang C."/>
            <person name="Lipzen A."/>
            <person name="Lutzoni F."/>
            <person name="Magnuson J."/>
            <person name="Mondo S."/>
            <person name="Nolan M."/>
            <person name="Ohm R."/>
            <person name="Pangilinan J."/>
            <person name="Park H.-J."/>
            <person name="Ramirez L."/>
            <person name="Alfaro M."/>
            <person name="Sun H."/>
            <person name="Tritt A."/>
            <person name="Yoshinaga Y."/>
            <person name="Zwiers L.-H."/>
            <person name="Turgeon B."/>
            <person name="Goodwin S."/>
            <person name="Spatafora J."/>
            <person name="Crous P."/>
            <person name="Grigoriev I."/>
        </authorList>
    </citation>
    <scope>NUCLEOTIDE SEQUENCE</scope>
    <source>
        <strain evidence="7">ATCC 16933</strain>
    </source>
</reference>
<dbReference type="GO" id="GO:0032389">
    <property type="term" value="C:MutLalpha complex"/>
    <property type="evidence" value="ECO:0007669"/>
    <property type="project" value="TreeGrafter"/>
</dbReference>
<dbReference type="InterPro" id="IPR020568">
    <property type="entry name" value="Ribosomal_Su5_D2-typ_SF"/>
</dbReference>
<dbReference type="PROSITE" id="PS00058">
    <property type="entry name" value="DNA_MISMATCH_REPAIR_1"/>
    <property type="match status" value="1"/>
</dbReference>
<gene>
    <name evidence="7" type="ORF">BDY21DRAFT_348354</name>
</gene>
<dbReference type="SMART" id="SM00853">
    <property type="entry name" value="MutL_C"/>
    <property type="match status" value="1"/>
</dbReference>
<feature type="compositionally biased region" description="Polar residues" evidence="4">
    <location>
        <begin position="432"/>
        <end position="455"/>
    </location>
</feature>
<dbReference type="NCBIfam" id="TIGR00585">
    <property type="entry name" value="mutl"/>
    <property type="match status" value="1"/>
</dbReference>
<feature type="compositionally biased region" description="Low complexity" evidence="4">
    <location>
        <begin position="409"/>
        <end position="422"/>
    </location>
</feature>
<dbReference type="GO" id="GO:0016887">
    <property type="term" value="F:ATP hydrolysis activity"/>
    <property type="evidence" value="ECO:0007669"/>
    <property type="project" value="InterPro"/>
</dbReference>
<name>A0A6A6NXJ5_9PEZI</name>